<protein>
    <recommendedName>
        <fullName evidence="4">Kinesin-associated protein 3</fullName>
    </recommendedName>
</protein>
<dbReference type="InterPro" id="IPR008658">
    <property type="entry name" value="KAP3"/>
</dbReference>
<reference evidence="2 3" key="1">
    <citation type="submission" date="2023-09" db="EMBL/GenBank/DDBJ databases">
        <title>Pangenome analysis of Batrachochytrium dendrobatidis and related Chytrids.</title>
        <authorList>
            <person name="Yacoub M.N."/>
            <person name="Stajich J.E."/>
            <person name="James T.Y."/>
        </authorList>
    </citation>
    <scope>NUCLEOTIDE SEQUENCE [LARGE SCALE GENOMIC DNA]</scope>
    <source>
        <strain evidence="2 3">JEL0888</strain>
    </source>
</reference>
<dbReference type="EMBL" id="JADGIZ020000005">
    <property type="protein sequence ID" value="KAL2918660.1"/>
    <property type="molecule type" value="Genomic_DNA"/>
</dbReference>
<evidence type="ECO:0000256" key="1">
    <source>
        <dbReference type="SAM" id="MobiDB-lite"/>
    </source>
</evidence>
<dbReference type="Proteomes" id="UP001527925">
    <property type="component" value="Unassembled WGS sequence"/>
</dbReference>
<dbReference type="InterPro" id="IPR016024">
    <property type="entry name" value="ARM-type_fold"/>
</dbReference>
<dbReference type="SUPFAM" id="SSF48371">
    <property type="entry name" value="ARM repeat"/>
    <property type="match status" value="1"/>
</dbReference>
<proteinExistence type="predicted"/>
<organism evidence="2 3">
    <name type="scientific">Polyrhizophydium stewartii</name>
    <dbReference type="NCBI Taxonomy" id="2732419"/>
    <lineage>
        <taxon>Eukaryota</taxon>
        <taxon>Fungi</taxon>
        <taxon>Fungi incertae sedis</taxon>
        <taxon>Chytridiomycota</taxon>
        <taxon>Chytridiomycota incertae sedis</taxon>
        <taxon>Chytridiomycetes</taxon>
        <taxon>Rhizophydiales</taxon>
        <taxon>Rhizophydiales incertae sedis</taxon>
        <taxon>Polyrhizophydium</taxon>
    </lineage>
</organism>
<dbReference type="PANTHER" id="PTHR15605">
    <property type="entry name" value="KINESIN-ASSOCIATED PROTEINS"/>
    <property type="match status" value="1"/>
</dbReference>
<dbReference type="PANTHER" id="PTHR15605:SF2">
    <property type="entry name" value="KINESIN-ASSOCIATED PROTEIN 3"/>
    <property type="match status" value="1"/>
</dbReference>
<dbReference type="SMART" id="SM01297">
    <property type="entry name" value="KAP"/>
    <property type="match status" value="1"/>
</dbReference>
<evidence type="ECO:0000313" key="2">
    <source>
        <dbReference type="EMBL" id="KAL2918660.1"/>
    </source>
</evidence>
<name>A0ABR4NGR9_9FUNG</name>
<sequence>MGGSQDDVESFQVRKKIVPGAIDVHPTESAIIVHYTMQASIIGENGQPVAGDKKAGQKIIRVKALHPNSSISSLAQEVIEKCKLIHPSRFGEVEQVLYYLQQRQSTEGDSDRVWLRKQLEEVRKSDDSDREGVDLLPVQDEPSTMANIEAYIEGLYEEIAEKVKSTRNILQLAKIPENMAALIENESLMSALSRVLREDGRKSMELVTNIIYIFFCFSNFSEFHPVVTANKLGDMCLRITDQELTRFDLWVQDLRKLETRVAQTPNDKSLVAQLDQEHRKFQNMLRKQDQLLFVSFHLLLNLAEDLSIEVKMIKRDIVKYLINMLDRKTPELLILVVTFLKKLSVFRENKDEMLKGLQSVTLRLLLNLSHDSGFRLLLVREGYLQKLANMLTRRSFLMVTLQLMYQLSLDDKGRSSPVFGECIPQIIRMILEYKGERVNGEIMALSINMATVHRNAQIISDDNGIKFLMRRAIKTRDPLMFKMLRNVSQHDDEAIKMKFLDFIDDMMHLMFKSMSNTDIVVEILGILANLTIAEFDFGKLATTYDLLFFIGNTITASVSEAQAKARHPGRGPGGPAGASSVGRSADLSSATAASGGAGMAGSAKLDGIAEDDDVLLEVINLLGTMALDENIAPMVASTNLLQLLIQVMIAKEEDDEIILQVCFCIYQFLLHDATKKILIGQTDIVGYLIDLLYDRNVEIRKMCDASLSIIGEIDEEWERKLRQQKFAWHNSEWIAIMTQVPESPGSMLEESSILYSKSRSIGAAVSHQDSLAYRGTLTPGMYDDDSDDEDGYRNGIGGSNAILDGPGF</sequence>
<dbReference type="Gene3D" id="1.25.10.10">
    <property type="entry name" value="Leucine-rich Repeat Variant"/>
    <property type="match status" value="1"/>
</dbReference>
<evidence type="ECO:0008006" key="4">
    <source>
        <dbReference type="Google" id="ProtNLM"/>
    </source>
</evidence>
<gene>
    <name evidence="2" type="ORF">HK105_201494</name>
</gene>
<accession>A0ABR4NGR9</accession>
<dbReference type="Pfam" id="PF05804">
    <property type="entry name" value="KAP"/>
    <property type="match status" value="2"/>
</dbReference>
<dbReference type="InterPro" id="IPR011989">
    <property type="entry name" value="ARM-like"/>
</dbReference>
<comment type="caution">
    <text evidence="2">The sequence shown here is derived from an EMBL/GenBank/DDBJ whole genome shotgun (WGS) entry which is preliminary data.</text>
</comment>
<evidence type="ECO:0000313" key="3">
    <source>
        <dbReference type="Proteomes" id="UP001527925"/>
    </source>
</evidence>
<feature type="region of interest" description="Disordered" evidence="1">
    <location>
        <begin position="561"/>
        <end position="583"/>
    </location>
</feature>
<keyword evidence="3" id="KW-1185">Reference proteome</keyword>